<dbReference type="Proteomes" id="UP000031523">
    <property type="component" value="Chromosome"/>
</dbReference>
<dbReference type="EMBL" id="CP010519">
    <property type="protein sequence ID" value="AJE83621.1"/>
    <property type="molecule type" value="Genomic_DNA"/>
</dbReference>
<dbReference type="AlphaFoldDB" id="A0A0B5EYB6"/>
<gene>
    <name evidence="1" type="ORF">SLNWT_3245</name>
</gene>
<dbReference type="KEGG" id="sals:SLNWT_3245"/>
<reference evidence="1 2" key="1">
    <citation type="submission" date="2015-01" db="EMBL/GenBank/DDBJ databases">
        <title>Enhanced salinomycin production by adjusting the supply of polyketide extender units in Streptomyce albus DSM 41398.</title>
        <authorList>
            <person name="Lu C."/>
        </authorList>
    </citation>
    <scope>NUCLEOTIDE SEQUENCE [LARGE SCALE GENOMIC DNA]</scope>
    <source>
        <strain evidence="2">ATCC 21838 / DSM 41398 / FERM P-419 / JCM 4703 / NBRC 107858</strain>
    </source>
</reference>
<keyword evidence="2" id="KW-1185">Reference proteome</keyword>
<sequence length="148" mass="15974">MRLGAALLALTDVRVGTREHERHLVCVRPADIVGRRAVLVVEPDDLAVASGDAGGRALDDKMVTEVSSHDGCLPTRVPPVFPSGAASARAFPLPFGMSPWAVARRSSSLPRPEAVTHPEDTSRPGFRLPWQIHRAGRSLEWGTGQREV</sequence>
<proteinExistence type="predicted"/>
<protein>
    <submittedName>
        <fullName evidence="1">Uncharacterized protein</fullName>
    </submittedName>
</protein>
<accession>A0A0B5EYB6</accession>
<name>A0A0B5EYB6_STRA4</name>
<organism evidence="1 2">
    <name type="scientific">Streptomyces albus (strain ATCC 21838 / DSM 41398 / FERM P-419 / JCM 4703 / NBRC 107858)</name>
    <dbReference type="NCBI Taxonomy" id="1081613"/>
    <lineage>
        <taxon>Bacteria</taxon>
        <taxon>Bacillati</taxon>
        <taxon>Actinomycetota</taxon>
        <taxon>Actinomycetes</taxon>
        <taxon>Kitasatosporales</taxon>
        <taxon>Streptomycetaceae</taxon>
        <taxon>Streptomyces</taxon>
    </lineage>
</organism>
<evidence type="ECO:0000313" key="1">
    <source>
        <dbReference type="EMBL" id="AJE83621.1"/>
    </source>
</evidence>
<evidence type="ECO:0000313" key="2">
    <source>
        <dbReference type="Proteomes" id="UP000031523"/>
    </source>
</evidence>